<sequence length="136" mass="15317">MDIAKQDSAENKIENQLKQQNLIEQHPPTVESQTSKADQSKDSLKPIDNKIHLLLMPVNDTPIIKKKNFKVDRNLTIGQIKVLIGKLINLPAGESLHIYVNQIFAPSIEQSVGTLFDCFNTESKLVLYYSKSLAWG</sequence>
<evidence type="ECO:0000313" key="7">
    <source>
        <dbReference type="Proteomes" id="UP000616769"/>
    </source>
</evidence>
<comment type="subunit">
    <text evidence="4">Forms a conjugate with ATG5.</text>
</comment>
<dbReference type="GO" id="GO:0034045">
    <property type="term" value="C:phagophore assembly site membrane"/>
    <property type="evidence" value="ECO:0007669"/>
    <property type="project" value="TreeGrafter"/>
</dbReference>
<comment type="function">
    <text evidence="4">Ubiquitin-like protein involved in autophagic vesicle formation.</text>
</comment>
<accession>A0A132ALW4</accession>
<evidence type="ECO:0000313" key="6">
    <source>
        <dbReference type="EMBL" id="KPM11966.1"/>
    </source>
</evidence>
<evidence type="ECO:0000256" key="5">
    <source>
        <dbReference type="SAM" id="MobiDB-lite"/>
    </source>
</evidence>
<keyword evidence="2 4" id="KW-0833">Ubl conjugation pathway</keyword>
<dbReference type="Pfam" id="PF04110">
    <property type="entry name" value="APG12"/>
    <property type="match status" value="1"/>
</dbReference>
<evidence type="ECO:0000256" key="4">
    <source>
        <dbReference type="RuleBase" id="RU361201"/>
    </source>
</evidence>
<dbReference type="GO" id="GO:0034274">
    <property type="term" value="C:Atg12-Atg5-Atg16 complex"/>
    <property type="evidence" value="ECO:0007669"/>
    <property type="project" value="TreeGrafter"/>
</dbReference>
<keyword evidence="3 4" id="KW-0072">Autophagy</keyword>
<dbReference type="GO" id="GO:0061723">
    <property type="term" value="P:glycophagy"/>
    <property type="evidence" value="ECO:0007669"/>
    <property type="project" value="TreeGrafter"/>
</dbReference>
<keyword evidence="1 4" id="KW-1017">Isopeptide bond</keyword>
<proteinExistence type="inferred from homology"/>
<dbReference type="OMA" id="YAKTHAW"/>
<dbReference type="InterPro" id="IPR007242">
    <property type="entry name" value="Atg12"/>
</dbReference>
<comment type="caution">
    <text evidence="6">The sequence shown here is derived from an EMBL/GenBank/DDBJ whole genome shotgun (WGS) entry which is preliminary data.</text>
</comment>
<evidence type="ECO:0000256" key="2">
    <source>
        <dbReference type="ARBA" id="ARBA00022786"/>
    </source>
</evidence>
<dbReference type="CDD" id="cd01612">
    <property type="entry name" value="Ubl_ATG12"/>
    <property type="match status" value="1"/>
</dbReference>
<dbReference type="SUPFAM" id="SSF54236">
    <property type="entry name" value="Ubiquitin-like"/>
    <property type="match status" value="1"/>
</dbReference>
<dbReference type="EMBL" id="JXLN01018432">
    <property type="protein sequence ID" value="KPM11966.1"/>
    <property type="molecule type" value="Genomic_DNA"/>
</dbReference>
<dbReference type="Gene3D" id="3.10.20.90">
    <property type="entry name" value="Phosphatidylinositol 3-kinase Catalytic Subunit, Chain A, domain 1"/>
    <property type="match status" value="1"/>
</dbReference>
<reference evidence="6 7" key="1">
    <citation type="journal article" date="2015" name="Parasit. Vectors">
        <title>Draft genome of the scabies mite.</title>
        <authorList>
            <person name="Rider S.D.Jr."/>
            <person name="Morgan M.S."/>
            <person name="Arlian L.G."/>
        </authorList>
    </citation>
    <scope>NUCLEOTIDE SEQUENCE [LARGE SCALE GENOMIC DNA]</scope>
    <source>
        <strain evidence="6">Arlian Lab</strain>
    </source>
</reference>
<dbReference type="VEuPathDB" id="VectorBase:SSCA004952"/>
<feature type="compositionally biased region" description="Basic and acidic residues" evidence="5">
    <location>
        <begin position="1"/>
        <end position="15"/>
    </location>
</feature>
<feature type="region of interest" description="Disordered" evidence="5">
    <location>
        <begin position="1"/>
        <end position="43"/>
    </location>
</feature>
<dbReference type="OrthoDB" id="415359at2759"/>
<dbReference type="PANTHER" id="PTHR13385">
    <property type="entry name" value="AUTOPHAGY PROTEIN 12"/>
    <property type="match status" value="1"/>
</dbReference>
<dbReference type="AlphaFoldDB" id="A0A132ALW4"/>
<dbReference type="GO" id="GO:0000421">
    <property type="term" value="C:autophagosome membrane"/>
    <property type="evidence" value="ECO:0007669"/>
    <property type="project" value="TreeGrafter"/>
</dbReference>
<dbReference type="Proteomes" id="UP000616769">
    <property type="component" value="Unassembled WGS sequence"/>
</dbReference>
<dbReference type="GO" id="GO:0000422">
    <property type="term" value="P:autophagy of mitochondrion"/>
    <property type="evidence" value="ECO:0007669"/>
    <property type="project" value="TreeGrafter"/>
</dbReference>
<dbReference type="GO" id="GO:0097352">
    <property type="term" value="P:autophagosome maturation"/>
    <property type="evidence" value="ECO:0007669"/>
    <property type="project" value="TreeGrafter"/>
</dbReference>
<dbReference type="GO" id="GO:0000045">
    <property type="term" value="P:autophagosome assembly"/>
    <property type="evidence" value="ECO:0007669"/>
    <property type="project" value="InterPro"/>
</dbReference>
<dbReference type="GO" id="GO:0019776">
    <property type="term" value="F:Atg8-family ligase activity"/>
    <property type="evidence" value="ECO:0007669"/>
    <property type="project" value="TreeGrafter"/>
</dbReference>
<dbReference type="GO" id="GO:0034727">
    <property type="term" value="P:piecemeal microautophagy of the nucleus"/>
    <property type="evidence" value="ECO:0007669"/>
    <property type="project" value="TreeGrafter"/>
</dbReference>
<dbReference type="PANTHER" id="PTHR13385:SF0">
    <property type="entry name" value="UBIQUITIN-LIKE PROTEIN ATG12"/>
    <property type="match status" value="1"/>
</dbReference>
<evidence type="ECO:0000256" key="1">
    <source>
        <dbReference type="ARBA" id="ARBA00022499"/>
    </source>
</evidence>
<comment type="similarity">
    <text evidence="4">Belongs to the ATG12 family.</text>
</comment>
<organism evidence="6 7">
    <name type="scientific">Sarcoptes scabiei</name>
    <name type="common">Itch mite</name>
    <name type="synonym">Acarus scabiei</name>
    <dbReference type="NCBI Taxonomy" id="52283"/>
    <lineage>
        <taxon>Eukaryota</taxon>
        <taxon>Metazoa</taxon>
        <taxon>Ecdysozoa</taxon>
        <taxon>Arthropoda</taxon>
        <taxon>Chelicerata</taxon>
        <taxon>Arachnida</taxon>
        <taxon>Acari</taxon>
        <taxon>Acariformes</taxon>
        <taxon>Sarcoptiformes</taxon>
        <taxon>Astigmata</taxon>
        <taxon>Psoroptidia</taxon>
        <taxon>Sarcoptoidea</taxon>
        <taxon>Sarcoptidae</taxon>
        <taxon>Sarcoptinae</taxon>
        <taxon>Sarcoptes</taxon>
    </lineage>
</organism>
<evidence type="ECO:0000256" key="3">
    <source>
        <dbReference type="ARBA" id="ARBA00023006"/>
    </source>
</evidence>
<protein>
    <recommendedName>
        <fullName evidence="4">Ubiquitin-like protein ATG12</fullName>
    </recommendedName>
</protein>
<dbReference type="InterPro" id="IPR029071">
    <property type="entry name" value="Ubiquitin-like_domsf"/>
</dbReference>
<name>A0A132ALW4_SARSC</name>
<gene>
    <name evidence="6" type="ORF">QR98_0105460</name>
</gene>